<dbReference type="AlphaFoldDB" id="A0A841H124"/>
<reference evidence="9 10" key="1">
    <citation type="submission" date="2020-08" db="EMBL/GenBank/DDBJ databases">
        <title>Genomic Encyclopedia of Type Strains, Phase IV (KMG-IV): sequencing the most valuable type-strain genomes for metagenomic binning, comparative biology and taxonomic classification.</title>
        <authorList>
            <person name="Goeker M."/>
        </authorList>
    </citation>
    <scope>NUCLEOTIDE SEQUENCE [LARGE SCALE GENOMIC DNA]</scope>
    <source>
        <strain evidence="9 10">DSM 29007</strain>
    </source>
</reference>
<gene>
    <name evidence="7" type="primary">mltG</name>
    <name evidence="9" type="ORF">HNQ61_003284</name>
</gene>
<feature type="site" description="Important for catalytic activity" evidence="7">
    <location>
        <position position="207"/>
    </location>
</feature>
<evidence type="ECO:0000256" key="2">
    <source>
        <dbReference type="ARBA" id="ARBA00022692"/>
    </source>
</evidence>
<comment type="caution">
    <text evidence="9">The sequence shown here is derived from an EMBL/GenBank/DDBJ whole genome shotgun (WGS) entry which is preliminary data.</text>
</comment>
<evidence type="ECO:0000256" key="7">
    <source>
        <dbReference type="HAMAP-Rule" id="MF_02065"/>
    </source>
</evidence>
<organism evidence="9 10">
    <name type="scientific">Longimicrobium terrae</name>
    <dbReference type="NCBI Taxonomy" id="1639882"/>
    <lineage>
        <taxon>Bacteria</taxon>
        <taxon>Pseudomonadati</taxon>
        <taxon>Gemmatimonadota</taxon>
        <taxon>Longimicrobiia</taxon>
        <taxon>Longimicrobiales</taxon>
        <taxon>Longimicrobiaceae</taxon>
        <taxon>Longimicrobium</taxon>
    </lineage>
</organism>
<keyword evidence="4 7" id="KW-0472">Membrane</keyword>
<dbReference type="PANTHER" id="PTHR30518:SF2">
    <property type="entry name" value="ENDOLYTIC MUREIN TRANSGLYCOSYLASE"/>
    <property type="match status" value="1"/>
</dbReference>
<dbReference type="Proteomes" id="UP000582837">
    <property type="component" value="Unassembled WGS sequence"/>
</dbReference>
<dbReference type="EC" id="4.2.2.29" evidence="7"/>
<dbReference type="GO" id="GO:0009252">
    <property type="term" value="P:peptidoglycan biosynthetic process"/>
    <property type="evidence" value="ECO:0007669"/>
    <property type="project" value="UniProtKB-UniRule"/>
</dbReference>
<comment type="catalytic activity">
    <reaction evidence="7">
        <text>a peptidoglycan chain = a peptidoglycan chain with N-acetyl-1,6-anhydromuramyl-[peptide] at the reducing end + a peptidoglycan chain with N-acetylglucosamine at the non-reducing end.</text>
        <dbReference type="EC" id="4.2.2.29"/>
    </reaction>
</comment>
<name>A0A841H124_9BACT</name>
<accession>A0A841H124</accession>
<comment type="function">
    <text evidence="7">Functions as a peptidoglycan terminase that cleaves nascent peptidoglycan strands endolytically to terminate their elongation.</text>
</comment>
<dbReference type="Pfam" id="PF02618">
    <property type="entry name" value="YceG"/>
    <property type="match status" value="1"/>
</dbReference>
<dbReference type="Gene3D" id="3.30.160.60">
    <property type="entry name" value="Classic Zinc Finger"/>
    <property type="match status" value="1"/>
</dbReference>
<keyword evidence="5 7" id="KW-0456">Lyase</keyword>
<keyword evidence="2 7" id="KW-0812">Transmembrane</keyword>
<dbReference type="GO" id="GO:0071555">
    <property type="term" value="P:cell wall organization"/>
    <property type="evidence" value="ECO:0007669"/>
    <property type="project" value="UniProtKB-KW"/>
</dbReference>
<dbReference type="PANTHER" id="PTHR30518">
    <property type="entry name" value="ENDOLYTIC MUREIN TRANSGLYCOSYLASE"/>
    <property type="match status" value="1"/>
</dbReference>
<evidence type="ECO:0000256" key="3">
    <source>
        <dbReference type="ARBA" id="ARBA00022989"/>
    </source>
</evidence>
<protein>
    <recommendedName>
        <fullName evidence="7">Endolytic murein transglycosylase</fullName>
        <ecNumber evidence="7">4.2.2.29</ecNumber>
    </recommendedName>
    <alternativeName>
        <fullName evidence="7">Peptidoglycan lytic transglycosylase</fullName>
    </alternativeName>
    <alternativeName>
        <fullName evidence="7">Peptidoglycan polymerization terminase</fullName>
    </alternativeName>
</protein>
<feature type="chain" id="PRO_5032314689" description="Endolytic murein transglycosylase" evidence="8">
    <location>
        <begin position="24"/>
        <end position="333"/>
    </location>
</feature>
<dbReference type="GO" id="GO:0008932">
    <property type="term" value="F:lytic endotransglycosylase activity"/>
    <property type="evidence" value="ECO:0007669"/>
    <property type="project" value="UniProtKB-UniRule"/>
</dbReference>
<dbReference type="PROSITE" id="PS51257">
    <property type="entry name" value="PROKAR_LIPOPROTEIN"/>
    <property type="match status" value="1"/>
</dbReference>
<dbReference type="InterPro" id="IPR003770">
    <property type="entry name" value="MLTG-like"/>
</dbReference>
<evidence type="ECO:0000313" key="9">
    <source>
        <dbReference type="EMBL" id="MBB6071656.1"/>
    </source>
</evidence>
<dbReference type="EMBL" id="JACHIA010000009">
    <property type="protein sequence ID" value="MBB6071656.1"/>
    <property type="molecule type" value="Genomic_DNA"/>
</dbReference>
<keyword evidence="1 7" id="KW-1003">Cell membrane</keyword>
<proteinExistence type="inferred from homology"/>
<sequence>MKRGGRMWMVAAVLSLAACGGGAGEGTPVRFTVARGSGLSALADTLAHRDVINSPTVFKLYARMKGSAPRLQPGIYEMKPGASYALILDRITRGDVIKTRIVIPEGWELRRMAPRLAQATGMNADTVLARLMDPAMAAKYNVPGPTLEGYLYPATFVLPAGSSLDQVLRQMTARYRQVWTPALRQRAQAAGMSEREVVTLASIVEKEAKTWSERPTIARVYLNRLKKGMRLEADPTVQYALGEHQKRLLLKHIREVADDPYNTYRNAGLPPGPIASPSAGAIEAVLNAPEHDYLFFVARPNGTHVFTRNFAEHRRAVAAARVETRAARPPAPR</sequence>
<evidence type="ECO:0000256" key="5">
    <source>
        <dbReference type="ARBA" id="ARBA00023239"/>
    </source>
</evidence>
<keyword evidence="3 7" id="KW-1133">Transmembrane helix</keyword>
<dbReference type="HAMAP" id="MF_02065">
    <property type="entry name" value="MltG"/>
    <property type="match status" value="1"/>
</dbReference>
<keyword evidence="10" id="KW-1185">Reference proteome</keyword>
<dbReference type="GO" id="GO:0005886">
    <property type="term" value="C:plasma membrane"/>
    <property type="evidence" value="ECO:0007669"/>
    <property type="project" value="UniProtKB-UniRule"/>
</dbReference>
<keyword evidence="6 7" id="KW-0961">Cell wall biogenesis/degradation</keyword>
<dbReference type="NCBIfam" id="TIGR00247">
    <property type="entry name" value="endolytic transglycosylase MltG"/>
    <property type="match status" value="1"/>
</dbReference>
<keyword evidence="8" id="KW-0732">Signal</keyword>
<comment type="similarity">
    <text evidence="7">Belongs to the transglycosylase MltG family.</text>
</comment>
<feature type="signal peptide" evidence="8">
    <location>
        <begin position="1"/>
        <end position="23"/>
    </location>
</feature>
<evidence type="ECO:0000313" key="10">
    <source>
        <dbReference type="Proteomes" id="UP000582837"/>
    </source>
</evidence>
<evidence type="ECO:0000256" key="1">
    <source>
        <dbReference type="ARBA" id="ARBA00022475"/>
    </source>
</evidence>
<evidence type="ECO:0000256" key="6">
    <source>
        <dbReference type="ARBA" id="ARBA00023316"/>
    </source>
</evidence>
<dbReference type="RefSeq" id="WP_170034856.1">
    <property type="nucleotide sequence ID" value="NZ_JABDTL010000001.1"/>
</dbReference>
<evidence type="ECO:0000256" key="8">
    <source>
        <dbReference type="SAM" id="SignalP"/>
    </source>
</evidence>
<dbReference type="CDD" id="cd08010">
    <property type="entry name" value="MltG_like"/>
    <property type="match status" value="1"/>
</dbReference>
<evidence type="ECO:0000256" key="4">
    <source>
        <dbReference type="ARBA" id="ARBA00023136"/>
    </source>
</evidence>
<dbReference type="Gene3D" id="3.30.1490.480">
    <property type="entry name" value="Endolytic murein transglycosylase"/>
    <property type="match status" value="1"/>
</dbReference>